<comment type="function">
    <text evidence="3">Plays an important role in regulating intracellular signaling events associated with erythroid terminal differentiation.</text>
</comment>
<dbReference type="SUPFAM" id="SSF48403">
    <property type="entry name" value="Ankyrin repeat"/>
    <property type="match status" value="1"/>
</dbReference>
<evidence type="ECO:0000256" key="4">
    <source>
        <dbReference type="ARBA" id="ARBA00039237"/>
    </source>
</evidence>
<organism evidence="7 8">
    <name type="scientific">Halocaridina rubra</name>
    <name type="common">Hawaiian red shrimp</name>
    <dbReference type="NCBI Taxonomy" id="373956"/>
    <lineage>
        <taxon>Eukaryota</taxon>
        <taxon>Metazoa</taxon>
        <taxon>Ecdysozoa</taxon>
        <taxon>Arthropoda</taxon>
        <taxon>Crustacea</taxon>
        <taxon>Multicrustacea</taxon>
        <taxon>Malacostraca</taxon>
        <taxon>Eumalacostraca</taxon>
        <taxon>Eucarida</taxon>
        <taxon>Decapoda</taxon>
        <taxon>Pleocyemata</taxon>
        <taxon>Caridea</taxon>
        <taxon>Atyoidea</taxon>
        <taxon>Atyidae</taxon>
        <taxon>Halocaridina</taxon>
    </lineage>
</organism>
<gene>
    <name evidence="7" type="primary">ANKRD54</name>
    <name evidence="7" type="ORF">SK128_013087</name>
</gene>
<dbReference type="Proteomes" id="UP001381693">
    <property type="component" value="Unassembled WGS sequence"/>
</dbReference>
<feature type="chain" id="PRO_5042861708" description="Ankyrin repeat domain-containing protein 54" evidence="6">
    <location>
        <begin position="21"/>
        <end position="153"/>
    </location>
</feature>
<evidence type="ECO:0000256" key="5">
    <source>
        <dbReference type="PROSITE-ProRule" id="PRU00023"/>
    </source>
</evidence>
<feature type="signal peptide" evidence="6">
    <location>
        <begin position="1"/>
        <end position="20"/>
    </location>
</feature>
<evidence type="ECO:0000313" key="7">
    <source>
        <dbReference type="EMBL" id="KAK7080313.1"/>
    </source>
</evidence>
<dbReference type="InterPro" id="IPR002110">
    <property type="entry name" value="Ankyrin_rpt"/>
</dbReference>
<evidence type="ECO:0000256" key="6">
    <source>
        <dbReference type="SAM" id="SignalP"/>
    </source>
</evidence>
<dbReference type="EMBL" id="JAXCGZ010005995">
    <property type="protein sequence ID" value="KAK7080313.1"/>
    <property type="molecule type" value="Genomic_DNA"/>
</dbReference>
<comment type="caution">
    <text evidence="7">The sequence shown here is derived from an EMBL/GenBank/DDBJ whole genome shotgun (WGS) entry which is preliminary data.</text>
</comment>
<proteinExistence type="predicted"/>
<protein>
    <recommendedName>
        <fullName evidence="4">Ankyrin repeat domain-containing protein 54</fullName>
    </recommendedName>
</protein>
<dbReference type="SMART" id="SM00248">
    <property type="entry name" value="ANK"/>
    <property type="match status" value="1"/>
</dbReference>
<evidence type="ECO:0000313" key="8">
    <source>
        <dbReference type="Proteomes" id="UP001381693"/>
    </source>
</evidence>
<sequence length="153" mass="17091">MLYVRLLLLLLSHRLLLQHGADPNQRDAVGNTALHLAVCTSHIPTVTLLLRAGTNIRQADNQGYSPLQLARSKLKLLQRYGNSSSQEIKRHVYQVIEMMQTYLECSGSSEEAELLSSFSNQLSLSDSREQVENDIQTLLNSLNDLSLVQSNVS</sequence>
<reference evidence="7 8" key="1">
    <citation type="submission" date="2023-11" db="EMBL/GenBank/DDBJ databases">
        <title>Halocaridina rubra genome assembly.</title>
        <authorList>
            <person name="Smith C."/>
        </authorList>
    </citation>
    <scope>NUCLEOTIDE SEQUENCE [LARGE SCALE GENOMIC DNA]</scope>
    <source>
        <strain evidence="7">EP-1</strain>
        <tissue evidence="7">Whole</tissue>
    </source>
</reference>
<dbReference type="InterPro" id="IPR036770">
    <property type="entry name" value="Ankyrin_rpt-contain_sf"/>
</dbReference>
<evidence type="ECO:0000256" key="3">
    <source>
        <dbReference type="ARBA" id="ARBA00037385"/>
    </source>
</evidence>
<evidence type="ECO:0000256" key="1">
    <source>
        <dbReference type="ARBA" id="ARBA00022737"/>
    </source>
</evidence>
<dbReference type="PROSITE" id="PS50297">
    <property type="entry name" value="ANK_REP_REGION"/>
    <property type="match status" value="1"/>
</dbReference>
<dbReference type="Pfam" id="PF12796">
    <property type="entry name" value="Ank_2"/>
    <property type="match status" value="1"/>
</dbReference>
<dbReference type="PANTHER" id="PTHR24197:SF44">
    <property type="entry name" value="ANKYRIN REPEAT DOMAIN-CONTAINING PROTEIN 54"/>
    <property type="match status" value="1"/>
</dbReference>
<keyword evidence="6" id="KW-0732">Signal</keyword>
<feature type="repeat" description="ANK" evidence="5">
    <location>
        <begin position="29"/>
        <end position="61"/>
    </location>
</feature>
<dbReference type="PROSITE" id="PS50088">
    <property type="entry name" value="ANK_REPEAT"/>
    <property type="match status" value="1"/>
</dbReference>
<name>A0AAN8XEZ1_HALRR</name>
<evidence type="ECO:0000256" key="2">
    <source>
        <dbReference type="ARBA" id="ARBA00023043"/>
    </source>
</evidence>
<keyword evidence="8" id="KW-1185">Reference proteome</keyword>
<keyword evidence="1" id="KW-0677">Repeat</keyword>
<dbReference type="PANTHER" id="PTHR24197">
    <property type="entry name" value="ANKYRIN REPEAT DOMAIN-CONTAINING PROTEIN 61"/>
    <property type="match status" value="1"/>
</dbReference>
<dbReference type="Gene3D" id="1.25.40.20">
    <property type="entry name" value="Ankyrin repeat-containing domain"/>
    <property type="match status" value="1"/>
</dbReference>
<dbReference type="AlphaFoldDB" id="A0AAN8XEZ1"/>
<keyword evidence="2 5" id="KW-0040">ANK repeat</keyword>
<accession>A0AAN8XEZ1</accession>